<dbReference type="InterPro" id="IPR021109">
    <property type="entry name" value="Peptidase_aspartic_dom_sf"/>
</dbReference>
<dbReference type="Pfam" id="PF13650">
    <property type="entry name" value="Asp_protease_2"/>
    <property type="match status" value="1"/>
</dbReference>
<dbReference type="SUPFAM" id="SSF50630">
    <property type="entry name" value="Acid proteases"/>
    <property type="match status" value="1"/>
</dbReference>
<dbReference type="Gene3D" id="2.40.70.10">
    <property type="entry name" value="Acid Proteases"/>
    <property type="match status" value="1"/>
</dbReference>
<evidence type="ECO:0000313" key="1">
    <source>
        <dbReference type="EMBL" id="VDI57043.1"/>
    </source>
</evidence>
<accession>A0A8B6G0K4</accession>
<proteinExistence type="predicted"/>
<reference evidence="1" key="1">
    <citation type="submission" date="2018-11" db="EMBL/GenBank/DDBJ databases">
        <authorList>
            <person name="Alioto T."/>
            <person name="Alioto T."/>
        </authorList>
    </citation>
    <scope>NUCLEOTIDE SEQUENCE</scope>
</reference>
<dbReference type="EMBL" id="UYJE01007684">
    <property type="protein sequence ID" value="VDI57043.1"/>
    <property type="molecule type" value="Genomic_DNA"/>
</dbReference>
<name>A0A8B6G0K4_MYTGA</name>
<keyword evidence="2" id="KW-1185">Reference proteome</keyword>
<evidence type="ECO:0000313" key="2">
    <source>
        <dbReference type="Proteomes" id="UP000596742"/>
    </source>
</evidence>
<organism evidence="1 2">
    <name type="scientific">Mytilus galloprovincialis</name>
    <name type="common">Mediterranean mussel</name>
    <dbReference type="NCBI Taxonomy" id="29158"/>
    <lineage>
        <taxon>Eukaryota</taxon>
        <taxon>Metazoa</taxon>
        <taxon>Spiralia</taxon>
        <taxon>Lophotrochozoa</taxon>
        <taxon>Mollusca</taxon>
        <taxon>Bivalvia</taxon>
        <taxon>Autobranchia</taxon>
        <taxon>Pteriomorphia</taxon>
        <taxon>Mytilida</taxon>
        <taxon>Mytiloidea</taxon>
        <taxon>Mytilidae</taxon>
        <taxon>Mytilinae</taxon>
        <taxon>Mytilus</taxon>
    </lineage>
</organism>
<dbReference type="Proteomes" id="UP000596742">
    <property type="component" value="Unassembled WGS sequence"/>
</dbReference>
<protein>
    <recommendedName>
        <fullName evidence="3">Peptidase A2 domain-containing protein</fullName>
    </recommendedName>
</protein>
<sequence length="550" mass="62093">MCRDEHENGQNEMSMKMARTFILLMLMNQKFEEIKGYRMLQKKIIQSKELKWTEVVRKFYDGNDEEAENTLHPYLGMSQSSEFDNYIKNMTDCQDGDGNTLSDKQYKFLAVKELRAADFIFLAEEAVKEETIRKIHAKNIERSIPKYTIASFTQLNKETEKVADYCYGKIAINVQQKKGSESHFTDLQEMHVAQFVVKSESQYFGMLESGYFLMLASRHFGMPASRHSGMPASRHFWIPASGYFGMPASRHFGMPASRHSGMPASRHFGMPGSRYLGMPASGYFGMPASRHFGMPASRHSGMTSSRHFGMPASRYLGMPASGYFGMPASRYLGMPASGYLGMPASRHFGMPASRYFAMQASGYFGMPASGYFGMPASRLYWDASIRIFWDASIQICWDVSFLENSLLQGLFRTEEPILKPVFKIEKKSRQDGIYIDGIINDVPTIFTVDIGAAITVLSEELYLKIHEEVRPPLVQSHSLIGADGNSLRELGTADFGVRLGNFSFDMELVVSHIPDSVLLGLDILVMGKKGPVQIRLADQVLYWNEQNIPF</sequence>
<gene>
    <name evidence="1" type="ORF">MGAL_10B091474</name>
</gene>
<comment type="caution">
    <text evidence="1">The sequence shown here is derived from an EMBL/GenBank/DDBJ whole genome shotgun (WGS) entry which is preliminary data.</text>
</comment>
<dbReference type="OrthoDB" id="8962797at2759"/>
<dbReference type="AlphaFoldDB" id="A0A8B6G0K4"/>
<evidence type="ECO:0008006" key="3">
    <source>
        <dbReference type="Google" id="ProtNLM"/>
    </source>
</evidence>